<dbReference type="Gene3D" id="2.60.40.3320">
    <property type="match status" value="1"/>
</dbReference>
<evidence type="ECO:0000313" key="2">
    <source>
        <dbReference type="EMBL" id="SER96433.1"/>
    </source>
</evidence>
<proteinExistence type="predicted"/>
<evidence type="ECO:0000259" key="1">
    <source>
        <dbReference type="Pfam" id="PF18667"/>
    </source>
</evidence>
<reference evidence="2 3" key="1">
    <citation type="submission" date="2016-10" db="EMBL/GenBank/DDBJ databases">
        <authorList>
            <person name="de Groot N.N."/>
        </authorList>
    </citation>
    <scope>NUCLEOTIDE SEQUENCE [LARGE SCALE GENOMIC DNA]</scope>
    <source>
        <strain evidence="2 3">DSM 13760</strain>
    </source>
</reference>
<dbReference type="Proteomes" id="UP000198948">
    <property type="component" value="Unassembled WGS sequence"/>
</dbReference>
<gene>
    <name evidence="2" type="ORF">SAMN04488559_11362</name>
</gene>
<dbReference type="AlphaFoldDB" id="A0A1H9TII2"/>
<feature type="domain" description="Baseplate upper protein immunoglobulin like" evidence="1">
    <location>
        <begin position="237"/>
        <end position="326"/>
    </location>
</feature>
<sequence>MFFPSKNGDRKYKASDFTGYFSQLFSNGVFSNNSENLQVLASKTNGLSIVVEPGYGNINGYLYASDQPKTLLFDISDVAGTAKKAAVVLRLDLNEREMSVHAKNTDELTRTKAIYELMLARIHLPGDGAAITQSMIQDTRGDGTLCGYVHSLIDIDPTTLWLQFEADWHEWYANKQHETNINTETLKKYLVEAKKEFQTWFENLQDMLDENTASNLQNQLNQLNADQHEMKATEALLTVEHNLNEFPQVSALAWQYGIGTVPLSTQPSNISFDGTDVFSIAVEARHYNRHKLTVLVPKNYCMENPTIVRTAPNKYLLVEGIYSVEITIGNHQNDVKQYVETTMKLDLKGRKIGSLKENPHSYLYDVGAQLISPTAFRYGLINGDKTLWNAYESLEGINQNVVHTTSQSKGNMTQQLAKFNVIEALSRKFTVMKNMTLSQKLIFAQKSIYEMTVNAYALGKGVGGNKVTIKTARGTRWDGIAANNLNEIKRIGYTATGENATYYLNSDGFYYALLHAEASDGALVKSELKVDYINLELKLRSEM</sequence>
<dbReference type="InterPro" id="IPR041531">
    <property type="entry name" value="BppU_IgG"/>
</dbReference>
<protein>
    <recommendedName>
        <fullName evidence="1">Baseplate upper protein immunoglobulin like domain-containing protein</fullName>
    </recommendedName>
</protein>
<name>A0A1H9TII2_9LACT</name>
<dbReference type="EMBL" id="FOHA01000013">
    <property type="protein sequence ID" value="SER96433.1"/>
    <property type="molecule type" value="Genomic_DNA"/>
</dbReference>
<evidence type="ECO:0000313" key="3">
    <source>
        <dbReference type="Proteomes" id="UP000198948"/>
    </source>
</evidence>
<organism evidence="2 3">
    <name type="scientific">Isobaculum melis</name>
    <dbReference type="NCBI Taxonomy" id="142588"/>
    <lineage>
        <taxon>Bacteria</taxon>
        <taxon>Bacillati</taxon>
        <taxon>Bacillota</taxon>
        <taxon>Bacilli</taxon>
        <taxon>Lactobacillales</taxon>
        <taxon>Carnobacteriaceae</taxon>
        <taxon>Isobaculum</taxon>
    </lineage>
</organism>
<dbReference type="STRING" id="142588.SAMN04488559_11362"/>
<dbReference type="Pfam" id="PF18667">
    <property type="entry name" value="BppU_IgG"/>
    <property type="match status" value="1"/>
</dbReference>
<accession>A0A1H9TII2</accession>
<keyword evidence="3" id="KW-1185">Reference proteome</keyword>